<proteinExistence type="inferred from homology"/>
<dbReference type="GO" id="GO:0043328">
    <property type="term" value="P:protein transport to vacuole involved in ubiquitin-dependent protein catabolic process via the multivesicular body sorting pathway"/>
    <property type="evidence" value="ECO:0007669"/>
    <property type="project" value="TreeGrafter"/>
</dbReference>
<dbReference type="InterPro" id="IPR038358">
    <property type="entry name" value="VPS28_N_sf"/>
</dbReference>
<dbReference type="InterPro" id="IPR007143">
    <property type="entry name" value="Vps28"/>
</dbReference>
<dbReference type="SUPFAM" id="SSF140427">
    <property type="entry name" value="VPS28 C-terminal domain-like"/>
    <property type="match status" value="1"/>
</dbReference>
<evidence type="ECO:0000259" key="7">
    <source>
        <dbReference type="PROSITE" id="PS51310"/>
    </source>
</evidence>
<dbReference type="Pfam" id="PF03997">
    <property type="entry name" value="VPS28"/>
    <property type="match status" value="1"/>
</dbReference>
<dbReference type="PROSITE" id="PS51313">
    <property type="entry name" value="VPS28_N"/>
    <property type="match status" value="1"/>
</dbReference>
<dbReference type="InterPro" id="IPR037202">
    <property type="entry name" value="ESCRT_assembly_dom"/>
</dbReference>
<feature type="domain" description="VPS28 N-terminal" evidence="8">
    <location>
        <begin position="1"/>
        <end position="108"/>
    </location>
</feature>
<comment type="caution">
    <text evidence="9">The sequence shown here is derived from an EMBL/GenBank/DDBJ whole genome shotgun (WGS) entry which is preliminary data.</text>
</comment>
<evidence type="ECO:0000256" key="3">
    <source>
        <dbReference type="ARBA" id="ARBA00022448"/>
    </source>
</evidence>
<sequence length="209" mass="24193">MSNIISGNYDKIELYSNNHEREVLEDRAELYAIIMAINSLEGLFVRDLLDTKEYTFNCNKLLQQIKIAFNQVKCDELPTIQHFIESNEMRCTAAIHRISEDKPSSCKKTKLPSGRQISEIVSTFITITDRLCLTEVYVESLLLDVNTLINVFKMLNIPLEFEVIVIVQKYHDILKGMKVDEKLDTTLVREMSTKMAIAHSNFDRWLETP</sequence>
<feature type="domain" description="VPS28 C-terminal" evidence="7">
    <location>
        <begin position="112"/>
        <end position="207"/>
    </location>
</feature>
<keyword evidence="10" id="KW-1185">Reference proteome</keyword>
<dbReference type="InterPro" id="IPR037206">
    <property type="entry name" value="VPS28_C_sf"/>
</dbReference>
<evidence type="ECO:0000256" key="5">
    <source>
        <dbReference type="ARBA" id="ARBA00022927"/>
    </source>
</evidence>
<accession>A0A177AUB9</accession>
<dbReference type="InterPro" id="IPR017899">
    <property type="entry name" value="VPS28_C"/>
</dbReference>
<keyword evidence="5 6" id="KW-0653">Protein transport</keyword>
<protein>
    <recommendedName>
        <fullName evidence="2">Vacuolar protein sorting-associated protein 28 homolog</fullName>
    </recommendedName>
</protein>
<evidence type="ECO:0000256" key="4">
    <source>
        <dbReference type="ARBA" id="ARBA00022753"/>
    </source>
</evidence>
<dbReference type="OrthoDB" id="2671at2759"/>
<dbReference type="SUPFAM" id="SSF140111">
    <property type="entry name" value="Endosomal sorting complex assembly domain"/>
    <property type="match status" value="1"/>
</dbReference>
<comment type="similarity">
    <text evidence="6">Belongs to the VPS28 family.</text>
</comment>
<dbReference type="Gene3D" id="1.20.1440.200">
    <property type="match status" value="1"/>
</dbReference>
<evidence type="ECO:0000256" key="6">
    <source>
        <dbReference type="PROSITE-ProRule" id="PRU00642"/>
    </source>
</evidence>
<name>A0A177AUB9_9BILA</name>
<dbReference type="PROSITE" id="PS51310">
    <property type="entry name" value="VPS28_C"/>
    <property type="match status" value="1"/>
</dbReference>
<dbReference type="EMBL" id="LWCA01001301">
    <property type="protein sequence ID" value="OAF65420.1"/>
    <property type="molecule type" value="Genomic_DNA"/>
</dbReference>
<dbReference type="GO" id="GO:0000813">
    <property type="term" value="C:ESCRT I complex"/>
    <property type="evidence" value="ECO:0007669"/>
    <property type="project" value="InterPro"/>
</dbReference>
<organism evidence="9 10">
    <name type="scientific">Intoshia linei</name>
    <dbReference type="NCBI Taxonomy" id="1819745"/>
    <lineage>
        <taxon>Eukaryota</taxon>
        <taxon>Metazoa</taxon>
        <taxon>Spiralia</taxon>
        <taxon>Lophotrochozoa</taxon>
        <taxon>Mesozoa</taxon>
        <taxon>Orthonectida</taxon>
        <taxon>Rhopaluridae</taxon>
        <taxon>Intoshia</taxon>
    </lineage>
</organism>
<evidence type="ECO:0000313" key="10">
    <source>
        <dbReference type="Proteomes" id="UP000078046"/>
    </source>
</evidence>
<keyword evidence="4" id="KW-0967">Endosome</keyword>
<dbReference type="PANTHER" id="PTHR12937:SF0">
    <property type="entry name" value="VACUOLAR PROTEIN SORTING-ASSOCIATED PROTEIN 28 HOMOLOG"/>
    <property type="match status" value="1"/>
</dbReference>
<evidence type="ECO:0000256" key="1">
    <source>
        <dbReference type="ARBA" id="ARBA00004177"/>
    </source>
</evidence>
<reference evidence="9 10" key="1">
    <citation type="submission" date="2016-04" db="EMBL/GenBank/DDBJ databases">
        <title>The genome of Intoshia linei affirms orthonectids as highly simplified spiralians.</title>
        <authorList>
            <person name="Mikhailov K.V."/>
            <person name="Slusarev G.S."/>
            <person name="Nikitin M.A."/>
            <person name="Logacheva M.D."/>
            <person name="Penin A."/>
            <person name="Aleoshin V."/>
            <person name="Panchin Y.V."/>
        </authorList>
    </citation>
    <scope>NUCLEOTIDE SEQUENCE [LARGE SCALE GENOMIC DNA]</scope>
    <source>
        <strain evidence="9">Intl2013</strain>
        <tissue evidence="9">Whole animal</tissue>
    </source>
</reference>
<dbReference type="PANTHER" id="PTHR12937">
    <property type="entry name" value="VACUOLAR PROTEIN SORTING 28, ISOFORM 2 VPS28"/>
    <property type="match status" value="1"/>
</dbReference>
<dbReference type="AlphaFoldDB" id="A0A177AUB9"/>
<dbReference type="Proteomes" id="UP000078046">
    <property type="component" value="Unassembled WGS sequence"/>
</dbReference>
<gene>
    <name evidence="9" type="ORF">A3Q56_06852</name>
</gene>
<evidence type="ECO:0000313" key="9">
    <source>
        <dbReference type="EMBL" id="OAF65420.1"/>
    </source>
</evidence>
<dbReference type="GO" id="GO:0044877">
    <property type="term" value="F:protein-containing complex binding"/>
    <property type="evidence" value="ECO:0007669"/>
    <property type="project" value="TreeGrafter"/>
</dbReference>
<dbReference type="Gene3D" id="1.20.120.1130">
    <property type="match status" value="1"/>
</dbReference>
<comment type="subcellular location">
    <subcellularLocation>
        <location evidence="1">Endosome</location>
    </subcellularLocation>
</comment>
<evidence type="ECO:0000259" key="8">
    <source>
        <dbReference type="PROSITE" id="PS51313"/>
    </source>
</evidence>
<dbReference type="InterPro" id="IPR017898">
    <property type="entry name" value="VPS28_N"/>
</dbReference>
<evidence type="ECO:0000256" key="2">
    <source>
        <dbReference type="ARBA" id="ARBA00020968"/>
    </source>
</evidence>
<keyword evidence="3 6" id="KW-0813">Transport</keyword>